<accession>A0ABX8J959</accession>
<name>A0ABX8J959_9BACT</name>
<feature type="signal peptide" evidence="1">
    <location>
        <begin position="1"/>
        <end position="33"/>
    </location>
</feature>
<reference evidence="2 3" key="1">
    <citation type="submission" date="2021-06" db="EMBL/GenBank/DDBJ databases">
        <title>Gemonas diversity in paddy soil.</title>
        <authorList>
            <person name="Liu G."/>
        </authorList>
    </citation>
    <scope>NUCLEOTIDE SEQUENCE [LARGE SCALE GENOMIC DNA]</scope>
    <source>
        <strain evidence="2 3">RG10</strain>
    </source>
</reference>
<organism evidence="2 3">
    <name type="scientific">Geomonas oryzisoli</name>
    <dbReference type="NCBI Taxonomy" id="2847992"/>
    <lineage>
        <taxon>Bacteria</taxon>
        <taxon>Pseudomonadati</taxon>
        <taxon>Thermodesulfobacteriota</taxon>
        <taxon>Desulfuromonadia</taxon>
        <taxon>Geobacterales</taxon>
        <taxon>Geobacteraceae</taxon>
        <taxon>Geomonas</taxon>
    </lineage>
</organism>
<sequence length="109" mass="11471">MKTTKNIKASLLAITTLSLLGFTSPVLTATAHADESAPGEALGKCPYSLLLQKSVEAQRAYLVKVDRARVGNQIASPEEVAANGESTPADATERPAVAWVSFAWGSRAE</sequence>
<protein>
    <recommendedName>
        <fullName evidence="4">DUF4148 domain-containing protein</fullName>
    </recommendedName>
</protein>
<proteinExistence type="predicted"/>
<evidence type="ECO:0008006" key="4">
    <source>
        <dbReference type="Google" id="ProtNLM"/>
    </source>
</evidence>
<dbReference type="RefSeq" id="WP_216800356.1">
    <property type="nucleotide sequence ID" value="NZ_CP076723.1"/>
</dbReference>
<dbReference type="EMBL" id="CP076723">
    <property type="protein sequence ID" value="QWV93601.1"/>
    <property type="molecule type" value="Genomic_DNA"/>
</dbReference>
<gene>
    <name evidence="2" type="ORF">KP004_20995</name>
</gene>
<evidence type="ECO:0000313" key="3">
    <source>
        <dbReference type="Proteomes" id="UP000683557"/>
    </source>
</evidence>
<keyword evidence="3" id="KW-1185">Reference proteome</keyword>
<feature type="chain" id="PRO_5047349232" description="DUF4148 domain-containing protein" evidence="1">
    <location>
        <begin position="34"/>
        <end position="109"/>
    </location>
</feature>
<dbReference type="Proteomes" id="UP000683557">
    <property type="component" value="Chromosome"/>
</dbReference>
<evidence type="ECO:0000256" key="1">
    <source>
        <dbReference type="SAM" id="SignalP"/>
    </source>
</evidence>
<keyword evidence="1" id="KW-0732">Signal</keyword>
<evidence type="ECO:0000313" key="2">
    <source>
        <dbReference type="EMBL" id="QWV93601.1"/>
    </source>
</evidence>